<dbReference type="Proteomes" id="UP000298484">
    <property type="component" value="Unassembled WGS sequence"/>
</dbReference>
<dbReference type="Pfam" id="PF13701">
    <property type="entry name" value="DDE_Tnp_1_4"/>
    <property type="match status" value="1"/>
</dbReference>
<dbReference type="EMBL" id="SRHY01000085">
    <property type="protein sequence ID" value="TFJ90256.1"/>
    <property type="molecule type" value="Genomic_DNA"/>
</dbReference>
<keyword evidence="3" id="KW-1185">Reference proteome</keyword>
<comment type="caution">
    <text evidence="2">The sequence shown here is derived from an EMBL/GenBank/DDBJ whole genome shotgun (WGS) entry which is preliminary data.</text>
</comment>
<sequence length="88" mass="10499">MLREFDEKIVFFSRLIKHLELKDDRRYYVHSNKQLHRQKIYQIIAGYPEDSAANQLTNDPVFPQIVGKDARPVYRACSRDLIKNLSNY</sequence>
<evidence type="ECO:0000259" key="1">
    <source>
        <dbReference type="Pfam" id="PF13701"/>
    </source>
</evidence>
<evidence type="ECO:0000313" key="2">
    <source>
        <dbReference type="EMBL" id="TFJ90256.1"/>
    </source>
</evidence>
<proteinExistence type="predicted"/>
<dbReference type="AlphaFoldDB" id="A0A4Y9A9U9"/>
<evidence type="ECO:0000313" key="3">
    <source>
        <dbReference type="Proteomes" id="UP000298484"/>
    </source>
</evidence>
<protein>
    <recommendedName>
        <fullName evidence="1">Transposase DDE domain-containing protein</fullName>
    </recommendedName>
</protein>
<dbReference type="InterPro" id="IPR025668">
    <property type="entry name" value="Tnp_DDE_dom"/>
</dbReference>
<feature type="domain" description="Transposase DDE" evidence="1">
    <location>
        <begin position="1"/>
        <end position="71"/>
    </location>
</feature>
<organism evidence="2 3">
    <name type="scientific">Lentibacillus salicampi</name>
    <dbReference type="NCBI Taxonomy" id="175306"/>
    <lineage>
        <taxon>Bacteria</taxon>
        <taxon>Bacillati</taxon>
        <taxon>Bacillota</taxon>
        <taxon>Bacilli</taxon>
        <taxon>Bacillales</taxon>
        <taxon>Bacillaceae</taxon>
        <taxon>Lentibacillus</taxon>
    </lineage>
</organism>
<accession>A0A4Y9A9U9</accession>
<dbReference type="OrthoDB" id="6627885at2"/>
<name>A0A4Y9A9U9_9BACI</name>
<reference evidence="2 3" key="1">
    <citation type="submission" date="2019-03" db="EMBL/GenBank/DDBJ databases">
        <title>Genome sequence of Lentibacillus salicampi ATCC BAA-719.</title>
        <authorList>
            <person name="Maclea K.S."/>
            <person name="Simoes Junior M."/>
        </authorList>
    </citation>
    <scope>NUCLEOTIDE SEQUENCE [LARGE SCALE GENOMIC DNA]</scope>
    <source>
        <strain evidence="2 3">ATCC BAA-719</strain>
    </source>
</reference>
<gene>
    <name evidence="2" type="ORF">E4U82_19320</name>
</gene>